<dbReference type="PROSITE" id="PS00092">
    <property type="entry name" value="N6_MTASE"/>
    <property type="match status" value="1"/>
</dbReference>
<proteinExistence type="predicted"/>
<dbReference type="Pfam" id="PF03602">
    <property type="entry name" value="Cons_hypoth95"/>
    <property type="match status" value="1"/>
</dbReference>
<dbReference type="InterPro" id="IPR029063">
    <property type="entry name" value="SAM-dependent_MTases_sf"/>
</dbReference>
<evidence type="ECO:0000256" key="1">
    <source>
        <dbReference type="ARBA" id="ARBA00022603"/>
    </source>
</evidence>
<dbReference type="InterPro" id="IPR004398">
    <property type="entry name" value="RNA_MeTrfase_RsmD"/>
</dbReference>
<dbReference type="OrthoDB" id="9803017at2"/>
<gene>
    <name evidence="3" type="ORF">NtB2_00932</name>
</gene>
<dbReference type="GO" id="GO:0003676">
    <property type="term" value="F:nucleic acid binding"/>
    <property type="evidence" value="ECO:0007669"/>
    <property type="project" value="InterPro"/>
</dbReference>
<sequence>MRVVAGEYGGRPLKSLAGKTTRPTTDKVKGSIFNMLGQYFEGGRVLDLFAGSGGLSIEAVSRGCDQAVLIEKDRSAQAVIQENITMTKESGKFELMKTTAEQAIPRLSGQFDLLFLDPPYAKEQIVANLETLQARDLLADQALAVCETDKSVELPESIGQLQQIKQKTYGISKITIYERQ</sequence>
<dbReference type="Proteomes" id="UP000245021">
    <property type="component" value="Unassembled WGS sequence"/>
</dbReference>
<organism evidence="3 4">
    <name type="scientific">Lactococcus termiticola</name>
    <dbReference type="NCBI Taxonomy" id="2169526"/>
    <lineage>
        <taxon>Bacteria</taxon>
        <taxon>Bacillati</taxon>
        <taxon>Bacillota</taxon>
        <taxon>Bacilli</taxon>
        <taxon>Lactobacillales</taxon>
        <taxon>Streptococcaceae</taxon>
        <taxon>Lactococcus</taxon>
    </lineage>
</organism>
<keyword evidence="1 3" id="KW-0489">Methyltransferase</keyword>
<reference evidence="3 4" key="1">
    <citation type="journal article" date="2018" name="Genome Announc.">
        <title>Draft Genome Sequence of Lactococcus sp. Strain NtB2 (JCM 32569), Isolated from the Gut of the Higher Termite Nasutitermes takasagoensis.</title>
        <authorList>
            <person name="Noda S."/>
            <person name="Aihara C."/>
            <person name="Yuki M."/>
            <person name="Ohkuma M."/>
        </authorList>
    </citation>
    <scope>NUCLEOTIDE SEQUENCE [LARGE SCALE GENOMIC DNA]</scope>
    <source>
        <strain evidence="3 4">NtB2</strain>
    </source>
</reference>
<dbReference type="InterPro" id="IPR002052">
    <property type="entry name" value="DNA_methylase_N6_adenine_CS"/>
</dbReference>
<protein>
    <submittedName>
        <fullName evidence="3">rRNA methyltransferase</fullName>
    </submittedName>
</protein>
<dbReference type="GO" id="GO:0008168">
    <property type="term" value="F:methyltransferase activity"/>
    <property type="evidence" value="ECO:0007669"/>
    <property type="project" value="UniProtKB-KW"/>
</dbReference>
<accession>A0A2R5HJK7</accession>
<comment type="caution">
    <text evidence="3">The sequence shown here is derived from an EMBL/GenBank/DDBJ whole genome shotgun (WGS) entry which is preliminary data.</text>
</comment>
<dbReference type="PIRSF" id="PIRSF004553">
    <property type="entry name" value="CHP00095"/>
    <property type="match status" value="1"/>
</dbReference>
<name>A0A2R5HJK7_9LACT</name>
<evidence type="ECO:0000256" key="2">
    <source>
        <dbReference type="ARBA" id="ARBA00022679"/>
    </source>
</evidence>
<keyword evidence="4" id="KW-1185">Reference proteome</keyword>
<keyword evidence="2 3" id="KW-0808">Transferase</keyword>
<dbReference type="SUPFAM" id="SSF53335">
    <property type="entry name" value="S-adenosyl-L-methionine-dependent methyltransferases"/>
    <property type="match status" value="1"/>
</dbReference>
<evidence type="ECO:0000313" key="3">
    <source>
        <dbReference type="EMBL" id="GBG96808.1"/>
    </source>
</evidence>
<dbReference type="Gene3D" id="3.40.50.150">
    <property type="entry name" value="Vaccinia Virus protein VP39"/>
    <property type="match status" value="1"/>
</dbReference>
<dbReference type="GO" id="GO:0031167">
    <property type="term" value="P:rRNA methylation"/>
    <property type="evidence" value="ECO:0007669"/>
    <property type="project" value="InterPro"/>
</dbReference>
<dbReference type="NCBIfam" id="TIGR00095">
    <property type="entry name" value="16S rRNA (guanine(966)-N(2))-methyltransferase RsmD"/>
    <property type="match status" value="1"/>
</dbReference>
<dbReference type="PANTHER" id="PTHR43542">
    <property type="entry name" value="METHYLTRANSFERASE"/>
    <property type="match status" value="1"/>
</dbReference>
<dbReference type="AlphaFoldDB" id="A0A2R5HJK7"/>
<dbReference type="PANTHER" id="PTHR43542:SF1">
    <property type="entry name" value="METHYLTRANSFERASE"/>
    <property type="match status" value="1"/>
</dbReference>
<dbReference type="EMBL" id="BFFO01000005">
    <property type="protein sequence ID" value="GBG96808.1"/>
    <property type="molecule type" value="Genomic_DNA"/>
</dbReference>
<evidence type="ECO:0000313" key="4">
    <source>
        <dbReference type="Proteomes" id="UP000245021"/>
    </source>
</evidence>
<dbReference type="RefSeq" id="WP_109245777.1">
    <property type="nucleotide sequence ID" value="NZ_BFFO01000005.1"/>
</dbReference>
<dbReference type="CDD" id="cd02440">
    <property type="entry name" value="AdoMet_MTases"/>
    <property type="match status" value="1"/>
</dbReference>